<protein>
    <submittedName>
        <fullName evidence="2">Uncharacterized protein</fullName>
    </submittedName>
</protein>
<sequence>METCHVSSPQRAQGSPNRLDQRNLSQTVWDIRARSTRRTRGAKRAVNESECATCLRGSERRRKG</sequence>
<feature type="region of interest" description="Disordered" evidence="1">
    <location>
        <begin position="1"/>
        <end position="23"/>
    </location>
</feature>
<name>A0AA38FMN8_TAXCH</name>
<dbReference type="EMBL" id="JAHRHJ020000008">
    <property type="protein sequence ID" value="KAH9306704.1"/>
    <property type="molecule type" value="Genomic_DNA"/>
</dbReference>
<comment type="caution">
    <text evidence="2">The sequence shown here is derived from an EMBL/GenBank/DDBJ whole genome shotgun (WGS) entry which is preliminary data.</text>
</comment>
<evidence type="ECO:0000313" key="2">
    <source>
        <dbReference type="EMBL" id="KAH9306704.1"/>
    </source>
</evidence>
<evidence type="ECO:0000256" key="1">
    <source>
        <dbReference type="SAM" id="MobiDB-lite"/>
    </source>
</evidence>
<proteinExistence type="predicted"/>
<gene>
    <name evidence="2" type="ORF">KI387_011108</name>
</gene>
<evidence type="ECO:0000313" key="3">
    <source>
        <dbReference type="Proteomes" id="UP000824469"/>
    </source>
</evidence>
<reference evidence="2 3" key="1">
    <citation type="journal article" date="2021" name="Nat. Plants">
        <title>The Taxus genome provides insights into paclitaxel biosynthesis.</title>
        <authorList>
            <person name="Xiong X."/>
            <person name="Gou J."/>
            <person name="Liao Q."/>
            <person name="Li Y."/>
            <person name="Zhou Q."/>
            <person name="Bi G."/>
            <person name="Li C."/>
            <person name="Du R."/>
            <person name="Wang X."/>
            <person name="Sun T."/>
            <person name="Guo L."/>
            <person name="Liang H."/>
            <person name="Lu P."/>
            <person name="Wu Y."/>
            <person name="Zhang Z."/>
            <person name="Ro D.K."/>
            <person name="Shang Y."/>
            <person name="Huang S."/>
            <person name="Yan J."/>
        </authorList>
    </citation>
    <scope>NUCLEOTIDE SEQUENCE [LARGE SCALE GENOMIC DNA]</scope>
    <source>
        <strain evidence="2">Ta-2019</strain>
    </source>
</reference>
<feature type="region of interest" description="Disordered" evidence="1">
    <location>
        <begin position="40"/>
        <end position="64"/>
    </location>
</feature>
<feature type="non-terminal residue" evidence="2">
    <location>
        <position position="64"/>
    </location>
</feature>
<organism evidence="2 3">
    <name type="scientific">Taxus chinensis</name>
    <name type="common">Chinese yew</name>
    <name type="synonym">Taxus wallichiana var. chinensis</name>
    <dbReference type="NCBI Taxonomy" id="29808"/>
    <lineage>
        <taxon>Eukaryota</taxon>
        <taxon>Viridiplantae</taxon>
        <taxon>Streptophyta</taxon>
        <taxon>Embryophyta</taxon>
        <taxon>Tracheophyta</taxon>
        <taxon>Spermatophyta</taxon>
        <taxon>Pinopsida</taxon>
        <taxon>Pinidae</taxon>
        <taxon>Conifers II</taxon>
        <taxon>Cupressales</taxon>
        <taxon>Taxaceae</taxon>
        <taxon>Taxus</taxon>
    </lineage>
</organism>
<dbReference type="Proteomes" id="UP000824469">
    <property type="component" value="Unassembled WGS sequence"/>
</dbReference>
<accession>A0AA38FMN8</accession>
<dbReference type="AlphaFoldDB" id="A0AA38FMN8"/>
<keyword evidence="3" id="KW-1185">Reference proteome</keyword>